<reference evidence="8 9" key="1">
    <citation type="submission" date="2021-12" db="EMBL/GenBank/DDBJ databases">
        <title>Genome sequencing of bacteria with rrn-lacking chromosome and rrn-plasmid.</title>
        <authorList>
            <person name="Anda M."/>
            <person name="Iwasaki W."/>
        </authorList>
    </citation>
    <scope>NUCLEOTIDE SEQUENCE [LARGE SCALE GENOMIC DNA]</scope>
    <source>
        <strain evidence="8 9">DSM 100852</strain>
    </source>
</reference>
<evidence type="ECO:0000313" key="8">
    <source>
        <dbReference type="EMBL" id="BDD09079.1"/>
    </source>
</evidence>
<feature type="transmembrane region" description="Helical" evidence="6">
    <location>
        <begin position="21"/>
        <end position="42"/>
    </location>
</feature>
<dbReference type="GO" id="GO:0005886">
    <property type="term" value="C:plasma membrane"/>
    <property type="evidence" value="ECO:0007669"/>
    <property type="project" value="UniProtKB-SubCell"/>
</dbReference>
<name>A0AAU9D3S1_9BACT</name>
<dbReference type="EMBL" id="AP025314">
    <property type="protein sequence ID" value="BDD09079.1"/>
    <property type="molecule type" value="Genomic_DNA"/>
</dbReference>
<feature type="transmembrane region" description="Helical" evidence="6">
    <location>
        <begin position="305"/>
        <end position="324"/>
    </location>
</feature>
<evidence type="ECO:0000256" key="1">
    <source>
        <dbReference type="ARBA" id="ARBA00004651"/>
    </source>
</evidence>
<evidence type="ECO:0000256" key="2">
    <source>
        <dbReference type="ARBA" id="ARBA00022475"/>
    </source>
</evidence>
<feature type="transmembrane region" description="Helical" evidence="6">
    <location>
        <begin position="274"/>
        <end position="293"/>
    </location>
</feature>
<feature type="transmembrane region" description="Helical" evidence="6">
    <location>
        <begin position="234"/>
        <end position="262"/>
    </location>
</feature>
<protein>
    <submittedName>
        <fullName evidence="8">Membrane protein</fullName>
    </submittedName>
</protein>
<gene>
    <name evidence="8" type="ORF">FUAX_15110</name>
</gene>
<dbReference type="RefSeq" id="WP_338394297.1">
    <property type="nucleotide sequence ID" value="NZ_AP025314.1"/>
</dbReference>
<dbReference type="Proteomes" id="UP001348817">
    <property type="component" value="Chromosome"/>
</dbReference>
<keyword evidence="4 6" id="KW-1133">Transmembrane helix</keyword>
<organism evidence="8 9">
    <name type="scientific">Fulvitalea axinellae</name>
    <dbReference type="NCBI Taxonomy" id="1182444"/>
    <lineage>
        <taxon>Bacteria</taxon>
        <taxon>Pseudomonadati</taxon>
        <taxon>Bacteroidota</taxon>
        <taxon>Cytophagia</taxon>
        <taxon>Cytophagales</taxon>
        <taxon>Persicobacteraceae</taxon>
        <taxon>Fulvitalea</taxon>
    </lineage>
</organism>
<keyword evidence="3 6" id="KW-0812">Transmembrane</keyword>
<evidence type="ECO:0000256" key="3">
    <source>
        <dbReference type="ARBA" id="ARBA00022692"/>
    </source>
</evidence>
<evidence type="ECO:0000313" key="9">
    <source>
        <dbReference type="Proteomes" id="UP001348817"/>
    </source>
</evidence>
<feature type="domain" description="ABC-2 type transporter transmembrane" evidence="7">
    <location>
        <begin position="28"/>
        <end position="382"/>
    </location>
</feature>
<proteinExistence type="predicted"/>
<sequence>MKGLGKIFRALAQSFLNELRLVFSDMGLAVTLLLPAFAYPLLFATAYQKEVVNDVPTAVVDHSQSPLSWQLIRMLDATDYVKAVNFSDMASARDAYYKGEVRAVFSVPEDFEKDILSSEQTDVTLYADAAYVLPYKQAVKGCLYASQTLGTGIKVRKLMAKGMPAKAALATGMPLRFKNFQLFNPAGGYGVYILALLGLAVIQQTLLMTIGLANGTSNEYRRYRLSREKGTENAPPAIVLLGRALFYTVVSYILMGFCIGAISKWFDYPARAHAGELALFLLPFVLACVFFSFAITGRMKTREQVLFLLTFATLPFLFLSAIPWPTEGSPVWLTALGKLVPSTEAFGGYLKMNLAGANFNQVSGHWNTLWLIVLLYYMLALILRQKPGKAG</sequence>
<dbReference type="InterPro" id="IPR013525">
    <property type="entry name" value="ABC2_TM"/>
</dbReference>
<accession>A0AAU9D3S1</accession>
<dbReference type="GO" id="GO:0140359">
    <property type="term" value="F:ABC-type transporter activity"/>
    <property type="evidence" value="ECO:0007669"/>
    <property type="project" value="InterPro"/>
</dbReference>
<dbReference type="InterPro" id="IPR051449">
    <property type="entry name" value="ABC-2_transporter_component"/>
</dbReference>
<dbReference type="PANTHER" id="PTHR30294">
    <property type="entry name" value="MEMBRANE COMPONENT OF ABC TRANSPORTER YHHJ-RELATED"/>
    <property type="match status" value="1"/>
</dbReference>
<evidence type="ECO:0000256" key="4">
    <source>
        <dbReference type="ARBA" id="ARBA00022989"/>
    </source>
</evidence>
<evidence type="ECO:0000256" key="6">
    <source>
        <dbReference type="SAM" id="Phobius"/>
    </source>
</evidence>
<feature type="transmembrane region" description="Helical" evidence="6">
    <location>
        <begin position="189"/>
        <end position="213"/>
    </location>
</feature>
<keyword evidence="5 6" id="KW-0472">Membrane</keyword>
<comment type="subcellular location">
    <subcellularLocation>
        <location evidence="1">Cell membrane</location>
        <topology evidence="1">Multi-pass membrane protein</topology>
    </subcellularLocation>
</comment>
<evidence type="ECO:0000256" key="5">
    <source>
        <dbReference type="ARBA" id="ARBA00023136"/>
    </source>
</evidence>
<keyword evidence="9" id="KW-1185">Reference proteome</keyword>
<dbReference type="KEGG" id="fax:FUAX_15110"/>
<evidence type="ECO:0000259" key="7">
    <source>
        <dbReference type="Pfam" id="PF12698"/>
    </source>
</evidence>
<dbReference type="PANTHER" id="PTHR30294:SF46">
    <property type="entry name" value="ABC TRANSPORTER PERMEASE"/>
    <property type="match status" value="1"/>
</dbReference>
<dbReference type="Gene3D" id="3.40.1710.10">
    <property type="entry name" value="abc type-2 transporter like domain"/>
    <property type="match status" value="1"/>
</dbReference>
<feature type="transmembrane region" description="Helical" evidence="6">
    <location>
        <begin position="364"/>
        <end position="383"/>
    </location>
</feature>
<dbReference type="AlphaFoldDB" id="A0AAU9D3S1"/>
<dbReference type="Pfam" id="PF12698">
    <property type="entry name" value="ABC2_membrane_3"/>
    <property type="match status" value="1"/>
</dbReference>
<keyword evidence="2" id="KW-1003">Cell membrane</keyword>